<accession>A0AB36DPU6</accession>
<evidence type="ECO:0000313" key="2">
    <source>
        <dbReference type="Proteomes" id="UP000078295"/>
    </source>
</evidence>
<name>A0AB36DPU6_MORCA</name>
<evidence type="ECO:0000313" key="1">
    <source>
        <dbReference type="EMBL" id="OAV26342.1"/>
    </source>
</evidence>
<gene>
    <name evidence="1" type="ORF">AO370_0756</name>
</gene>
<reference evidence="1 2" key="1">
    <citation type="journal article" date="2016" name="Genome Biol. Evol.">
        <title>Comparative Genomic Analyses of the Moraxella catarrhalis Serosensitive and Seroresistant Lineages Demonstrate Their Independent Evolution.</title>
        <authorList>
            <person name="Earl J.P."/>
            <person name="de Vries S.P."/>
            <person name="Ahmed A."/>
            <person name="Powell E."/>
            <person name="Schultz M.P."/>
            <person name="Hermans P.W."/>
            <person name="Hill D.J."/>
            <person name="Zhou Z."/>
            <person name="Constantinidou C.I."/>
            <person name="Hu F.Z."/>
            <person name="Bootsma H.J."/>
            <person name="Ehrlich G.D."/>
        </authorList>
    </citation>
    <scope>NUCLEOTIDE SEQUENCE [LARGE SCALE GENOMIC DNA]</scope>
    <source>
        <strain evidence="1 2">F23</strain>
    </source>
</reference>
<proteinExistence type="predicted"/>
<dbReference type="EMBL" id="LXHQ01000022">
    <property type="protein sequence ID" value="OAV26342.1"/>
    <property type="molecule type" value="Genomic_DNA"/>
</dbReference>
<comment type="caution">
    <text evidence="1">The sequence shown here is derived from an EMBL/GenBank/DDBJ whole genome shotgun (WGS) entry which is preliminary data.</text>
</comment>
<dbReference type="Proteomes" id="UP000078295">
    <property type="component" value="Unassembled WGS sequence"/>
</dbReference>
<sequence length="47" mass="5555">MYGYQQINLNYKKAVQKVLLFYGLLMTGDSFILANKNNNRQANLTWR</sequence>
<protein>
    <submittedName>
        <fullName evidence="1">Uncharacterized protein</fullName>
    </submittedName>
</protein>
<organism evidence="1 2">
    <name type="scientific">Moraxella catarrhalis</name>
    <name type="common">Branhamella catarrhalis</name>
    <dbReference type="NCBI Taxonomy" id="480"/>
    <lineage>
        <taxon>Bacteria</taxon>
        <taxon>Pseudomonadati</taxon>
        <taxon>Pseudomonadota</taxon>
        <taxon>Gammaproteobacteria</taxon>
        <taxon>Moraxellales</taxon>
        <taxon>Moraxellaceae</taxon>
        <taxon>Moraxella</taxon>
    </lineage>
</organism>
<dbReference type="AlphaFoldDB" id="A0AB36DPU6"/>